<comment type="caution">
    <text evidence="2">The sequence shown here is derived from an EMBL/GenBank/DDBJ whole genome shotgun (WGS) entry which is preliminary data.</text>
</comment>
<evidence type="ECO:0000313" key="2">
    <source>
        <dbReference type="EMBL" id="PZF81085.1"/>
    </source>
</evidence>
<feature type="region of interest" description="Disordered" evidence="1">
    <location>
        <begin position="54"/>
        <end position="85"/>
    </location>
</feature>
<proteinExistence type="predicted"/>
<organism evidence="2 3">
    <name type="scientific">Micromonospora deserti</name>
    <dbReference type="NCBI Taxonomy" id="2070366"/>
    <lineage>
        <taxon>Bacteria</taxon>
        <taxon>Bacillati</taxon>
        <taxon>Actinomycetota</taxon>
        <taxon>Actinomycetes</taxon>
        <taxon>Micromonosporales</taxon>
        <taxon>Micromonosporaceae</taxon>
        <taxon>Micromonospora</taxon>
    </lineage>
</organism>
<keyword evidence="3" id="KW-1185">Reference proteome</keyword>
<dbReference type="EMBL" id="POUB01000599">
    <property type="protein sequence ID" value="PZF81085.1"/>
    <property type="molecule type" value="Genomic_DNA"/>
</dbReference>
<feature type="non-terminal residue" evidence="2">
    <location>
        <position position="129"/>
    </location>
</feature>
<dbReference type="Proteomes" id="UP000248749">
    <property type="component" value="Unassembled WGS sequence"/>
</dbReference>
<evidence type="ECO:0000256" key="1">
    <source>
        <dbReference type="SAM" id="MobiDB-lite"/>
    </source>
</evidence>
<protein>
    <submittedName>
        <fullName evidence="2">Uncharacterized protein</fullName>
    </submittedName>
</protein>
<reference evidence="2 3" key="1">
    <citation type="submission" date="2018-01" db="EMBL/GenBank/DDBJ databases">
        <title>Draft genome sequence of Salinispora sp. 13K206.</title>
        <authorList>
            <person name="Sahin N."/>
            <person name="Saygin H."/>
            <person name="Ay H."/>
        </authorList>
    </citation>
    <scope>NUCLEOTIDE SEQUENCE [LARGE SCALE GENOMIC DNA]</scope>
    <source>
        <strain evidence="2 3">13K206</strain>
    </source>
</reference>
<evidence type="ECO:0000313" key="3">
    <source>
        <dbReference type="Proteomes" id="UP000248749"/>
    </source>
</evidence>
<gene>
    <name evidence="2" type="ORF">C1I99_32020</name>
</gene>
<feature type="non-terminal residue" evidence="2">
    <location>
        <position position="1"/>
    </location>
</feature>
<accession>A0A2W2B102</accession>
<dbReference type="AlphaFoldDB" id="A0A2W2B102"/>
<sequence length="129" mass="12846">VTVEGRTEGKGRVRLTVDTGCRPVGAGYSAPVAEDPGPEAAVLADALRALGRPAGTASEPVVAPCPAGAGTARTLRSTEGPTPEPANALASLAAGAPLLDTPEVYAYRRDGVTVVLDRTSPTAVLAATT</sequence>
<name>A0A2W2B102_9ACTN</name>